<dbReference type="GeneID" id="19947606"/>
<sequence length="251" mass="29011">MLTRYVLGRKRDPTEPYQSLRHSSRHHHVALGARMPHIASAIRTQRLLTLQRLMLPEDERSLWAPLVLMQFVACMGYLYRDSHPFDAPKVRHAAKLVKHAVGREWCLHGAGNGLRALRDFMTPSGHWKTIKDVVTPFENWPRRDVRDLAMHTPAQSRPHPLLSTTRRTNDDVKTYLADMRRLLAAAAPVHAHVWFRLVMRMLPVNSRTHYIQHQEPGAIVCSHGCGAVETEMHAFFACPYIHPIWEWHDKA</sequence>
<dbReference type="STRING" id="1156394.T0QLK4"/>
<name>T0QLK4_SAPDV</name>
<accession>T0QLK4</accession>
<dbReference type="EMBL" id="JH767150">
    <property type="protein sequence ID" value="EQC35591.1"/>
    <property type="molecule type" value="Genomic_DNA"/>
</dbReference>
<organism evidence="1 2">
    <name type="scientific">Saprolegnia diclina (strain VS20)</name>
    <dbReference type="NCBI Taxonomy" id="1156394"/>
    <lineage>
        <taxon>Eukaryota</taxon>
        <taxon>Sar</taxon>
        <taxon>Stramenopiles</taxon>
        <taxon>Oomycota</taxon>
        <taxon>Saprolegniomycetes</taxon>
        <taxon>Saprolegniales</taxon>
        <taxon>Saprolegniaceae</taxon>
        <taxon>Saprolegnia</taxon>
    </lineage>
</organism>
<dbReference type="RefSeq" id="XP_008610908.1">
    <property type="nucleotide sequence ID" value="XM_008612686.1"/>
</dbReference>
<dbReference type="AlphaFoldDB" id="T0QLK4"/>
<evidence type="ECO:0000313" key="1">
    <source>
        <dbReference type="EMBL" id="EQC35591.1"/>
    </source>
</evidence>
<keyword evidence="2" id="KW-1185">Reference proteome</keyword>
<dbReference type="InParanoid" id="T0QLK4"/>
<reference evidence="1 2" key="1">
    <citation type="submission" date="2012-04" db="EMBL/GenBank/DDBJ databases">
        <title>The Genome Sequence of Saprolegnia declina VS20.</title>
        <authorList>
            <consortium name="The Broad Institute Genome Sequencing Platform"/>
            <person name="Russ C."/>
            <person name="Nusbaum C."/>
            <person name="Tyler B."/>
            <person name="van West P."/>
            <person name="Dieguez-Uribeondo J."/>
            <person name="de Bruijn I."/>
            <person name="Tripathy S."/>
            <person name="Jiang R."/>
            <person name="Young S.K."/>
            <person name="Zeng Q."/>
            <person name="Gargeya S."/>
            <person name="Fitzgerald M."/>
            <person name="Haas B."/>
            <person name="Abouelleil A."/>
            <person name="Alvarado L."/>
            <person name="Arachchi H.M."/>
            <person name="Berlin A."/>
            <person name="Chapman S.B."/>
            <person name="Goldberg J."/>
            <person name="Griggs A."/>
            <person name="Gujja S."/>
            <person name="Hansen M."/>
            <person name="Howarth C."/>
            <person name="Imamovic A."/>
            <person name="Larimer J."/>
            <person name="McCowen C."/>
            <person name="Montmayeur A."/>
            <person name="Murphy C."/>
            <person name="Neiman D."/>
            <person name="Pearson M."/>
            <person name="Priest M."/>
            <person name="Roberts A."/>
            <person name="Saif S."/>
            <person name="Shea T."/>
            <person name="Sisk P."/>
            <person name="Sykes S."/>
            <person name="Wortman J."/>
            <person name="Nusbaum C."/>
            <person name="Birren B."/>
        </authorList>
    </citation>
    <scope>NUCLEOTIDE SEQUENCE [LARGE SCALE GENOMIC DNA]</scope>
    <source>
        <strain evidence="1 2">VS20</strain>
    </source>
</reference>
<evidence type="ECO:0000313" key="2">
    <source>
        <dbReference type="Proteomes" id="UP000030762"/>
    </source>
</evidence>
<gene>
    <name evidence="1" type="ORF">SDRG_06879</name>
</gene>
<protein>
    <submittedName>
        <fullName evidence="1">Uncharacterized protein</fullName>
    </submittedName>
</protein>
<dbReference type="VEuPathDB" id="FungiDB:SDRG_06879"/>
<dbReference type="OrthoDB" id="78757at2759"/>
<dbReference type="Proteomes" id="UP000030762">
    <property type="component" value="Unassembled WGS sequence"/>
</dbReference>
<proteinExistence type="predicted"/>